<keyword evidence="1" id="KW-0732">Signal</keyword>
<gene>
    <name evidence="2" type="ORF">DET57_10236</name>
</gene>
<feature type="chain" id="PRO_5016375527" evidence="1">
    <location>
        <begin position="26"/>
        <end position="575"/>
    </location>
</feature>
<accession>A0A318G2A2</accession>
<feature type="signal peptide" evidence="1">
    <location>
        <begin position="1"/>
        <end position="25"/>
    </location>
</feature>
<organism evidence="2 3">
    <name type="scientific">Klebsiella oxytoca</name>
    <dbReference type="NCBI Taxonomy" id="571"/>
    <lineage>
        <taxon>Bacteria</taxon>
        <taxon>Pseudomonadati</taxon>
        <taxon>Pseudomonadota</taxon>
        <taxon>Gammaproteobacteria</taxon>
        <taxon>Enterobacterales</taxon>
        <taxon>Enterobacteriaceae</taxon>
        <taxon>Klebsiella/Raoultella group</taxon>
        <taxon>Klebsiella</taxon>
    </lineage>
</organism>
<dbReference type="RefSeq" id="WP_110272471.1">
    <property type="nucleotide sequence ID" value="NZ_QJJG01000002.1"/>
</dbReference>
<reference evidence="2 3" key="1">
    <citation type="submission" date="2018-05" db="EMBL/GenBank/DDBJ databases">
        <title>Freshwater and sediment microbial communities from various areas in North America, analyzing microbe dynamics in response to fracking.</title>
        <authorList>
            <person name="Lamendella R."/>
        </authorList>
    </citation>
    <scope>NUCLEOTIDE SEQUENCE [LARGE SCALE GENOMIC DNA]</scope>
    <source>
        <strain evidence="2 3">67</strain>
    </source>
</reference>
<evidence type="ECO:0000256" key="1">
    <source>
        <dbReference type="SAM" id="SignalP"/>
    </source>
</evidence>
<name>A0A318G2A2_KLEOX</name>
<dbReference type="AlphaFoldDB" id="A0A318G2A2"/>
<evidence type="ECO:0000313" key="3">
    <source>
        <dbReference type="Proteomes" id="UP000247485"/>
    </source>
</evidence>
<comment type="caution">
    <text evidence="2">The sequence shown here is derived from an EMBL/GenBank/DDBJ whole genome shotgun (WGS) entry which is preliminary data.</text>
</comment>
<dbReference type="Proteomes" id="UP000247485">
    <property type="component" value="Unassembled WGS sequence"/>
</dbReference>
<protein>
    <submittedName>
        <fullName evidence="2">Uncharacterized protein</fullName>
    </submittedName>
</protein>
<proteinExistence type="predicted"/>
<sequence>MNKNIFINTLILLTVNCISSTYATAQTYLTDETHVDFSVNTQYISVETQQRITSAFAKSKEQVWFNLTPEALTANRWNTTSRYEIKNQQLEIEGITYFLKTENNGKTLRLISAPKLACGFFDCVITLKLQQADDNPPVLQKIKTRFAERQQKWQARLTQEGEQLAALPQKDDFPGVIFSITPNLAIKLPLPIYSSLDLWDTGVYFRRMGDKGLYINIKDEGTQVYSFTEREKATSDHGPLEIISGEIFVVKTAKDPACLDKWLASQKGIITRTDNGAIYYNEDNNPEAVYFQYDDATGTWLVARASAVDGELTTVARVWAILRTMAPQYRGKDVLSLADLSLPEKELESRYQTSMNQLFNIAETQRSLEKTLMPLLEKPQRFIKPLSPRMSVKYNSNFSNYVYVDINIHHASLDEVMAKNQQKHTTGKHLENIFIFAINGDNADYSWYYQLADNLTLEFPGWNATSLESQLFLAQVFKHLDFSKLQKIPASEQKNLFKYKPFPEAIADIGFEVGDGFIDNDGNLLIPMPKNGVYSFEWQPPYIVATFSKSEGEGVYSRTDQHFSFDRHGKAVKKP</sequence>
<dbReference type="EMBL" id="QJJG01000002">
    <property type="protein sequence ID" value="PXW48432.1"/>
    <property type="molecule type" value="Genomic_DNA"/>
</dbReference>
<evidence type="ECO:0000313" key="2">
    <source>
        <dbReference type="EMBL" id="PXW48432.1"/>
    </source>
</evidence>